<proteinExistence type="predicted"/>
<reference evidence="2" key="1">
    <citation type="submission" date="2021-05" db="EMBL/GenBank/DDBJ databases">
        <authorList>
            <person name="Alioto T."/>
            <person name="Alioto T."/>
            <person name="Gomez Garrido J."/>
        </authorList>
    </citation>
    <scope>NUCLEOTIDE SEQUENCE</scope>
</reference>
<name>A0A8D8QUW4_9HEMI</name>
<protein>
    <submittedName>
        <fullName evidence="2">Uncharacterized protein</fullName>
    </submittedName>
</protein>
<sequence>MNMRLSVIVLCAFYLLGTASAAANRRARMTRSDSRPIPEPVADDEYSADVPAAAGAGLSGNPFSAVSSMISGGLGAVGTQASGAVRSLSNGVAGTVRPLANGPVSSIGSGVVDTVGSLAGGAANTIDSIGTATGIGAPVSSMTAAGTAAYMNYGPLSILKQSLVQMIIEIAQTIKQFVRETVQNMILRIPSNVLQLILSVISQVRLSLETTFRRVTGIGNGANL</sequence>
<keyword evidence="1" id="KW-0732">Signal</keyword>
<evidence type="ECO:0000256" key="1">
    <source>
        <dbReference type="SAM" id="SignalP"/>
    </source>
</evidence>
<feature type="signal peptide" evidence="1">
    <location>
        <begin position="1"/>
        <end position="21"/>
    </location>
</feature>
<dbReference type="AlphaFoldDB" id="A0A8D8QUW4"/>
<dbReference type="EMBL" id="HBUF01100359">
    <property type="protein sequence ID" value="CAG6637890.1"/>
    <property type="molecule type" value="Transcribed_RNA"/>
</dbReference>
<feature type="chain" id="PRO_5034961187" evidence="1">
    <location>
        <begin position="22"/>
        <end position="224"/>
    </location>
</feature>
<organism evidence="2">
    <name type="scientific">Cacopsylla melanoneura</name>
    <dbReference type="NCBI Taxonomy" id="428564"/>
    <lineage>
        <taxon>Eukaryota</taxon>
        <taxon>Metazoa</taxon>
        <taxon>Ecdysozoa</taxon>
        <taxon>Arthropoda</taxon>
        <taxon>Hexapoda</taxon>
        <taxon>Insecta</taxon>
        <taxon>Pterygota</taxon>
        <taxon>Neoptera</taxon>
        <taxon>Paraneoptera</taxon>
        <taxon>Hemiptera</taxon>
        <taxon>Sternorrhyncha</taxon>
        <taxon>Psylloidea</taxon>
        <taxon>Psyllidae</taxon>
        <taxon>Psyllinae</taxon>
        <taxon>Cacopsylla</taxon>
    </lineage>
</organism>
<accession>A0A8D8QUW4</accession>
<evidence type="ECO:0000313" key="2">
    <source>
        <dbReference type="EMBL" id="CAG6637890.1"/>
    </source>
</evidence>